<organism evidence="5 6">
    <name type="scientific">Actinophytocola xanthii</name>
    <dbReference type="NCBI Taxonomy" id="1912961"/>
    <lineage>
        <taxon>Bacteria</taxon>
        <taxon>Bacillati</taxon>
        <taxon>Actinomycetota</taxon>
        <taxon>Actinomycetes</taxon>
        <taxon>Pseudonocardiales</taxon>
        <taxon>Pseudonocardiaceae</taxon>
    </lineage>
</organism>
<dbReference type="Proteomes" id="UP000185596">
    <property type="component" value="Unassembled WGS sequence"/>
</dbReference>
<dbReference type="PANTHER" id="PTHR10668:SF103">
    <property type="entry name" value="PYRIDINE NUCLEOTIDE-DISULFIDE OXIDOREDUCTASE DOMAIN-CONTAINING PROTEIN 2"/>
    <property type="match status" value="1"/>
</dbReference>
<evidence type="ECO:0000313" key="5">
    <source>
        <dbReference type="EMBL" id="OLF11282.1"/>
    </source>
</evidence>
<protein>
    <recommendedName>
        <fullName evidence="3">Pyridine nucleotide-disulfide oxidoreductase domain-containing protein 2</fullName>
    </recommendedName>
</protein>
<evidence type="ECO:0000313" key="6">
    <source>
        <dbReference type="Proteomes" id="UP000185596"/>
    </source>
</evidence>
<accession>A0A1Q8CAD5</accession>
<evidence type="ECO:0000256" key="1">
    <source>
        <dbReference type="ARBA" id="ARBA00037217"/>
    </source>
</evidence>
<gene>
    <name evidence="5" type="ORF">BU204_30635</name>
</gene>
<dbReference type="InterPro" id="IPR036188">
    <property type="entry name" value="FAD/NAD-bd_sf"/>
</dbReference>
<dbReference type="STRING" id="1912961.BU204_30635"/>
<dbReference type="InterPro" id="IPR002937">
    <property type="entry name" value="Amino_oxidase"/>
</dbReference>
<comment type="function">
    <text evidence="1">Probable oxidoreductase that may play a role as regulator of mitochondrial function.</text>
</comment>
<proteinExistence type="predicted"/>
<dbReference type="AlphaFoldDB" id="A0A1Q8CAD5"/>
<sequence>MHEAQGEETYDALVVGAGHNGLVCAAYLAQAGHRVAVVERRDKVGGACVTDELFPGYRFSTASLVTTLFRQEIIDDLSLAKHGLEIIPRDPSVTALFPDGRTMTLSADPAASAAEIARFSARDAASYTDYGDTMRRIARIVERYFVGEARTPLFDDIPALKAALRDTVDLPDADLARLVTALFGSARGLLDEWFESDELKVTLCTDGTVGFDAGPSMPGTAYLMLYHQLGSTEAGRPSWGQVKGGMGGITQALAAVCAEYGADVLTGVPVSRISVGPEGADGVELADGRALRARVVVSAADPKTTFLRLLDPGAVPAAYRGAVLGRDYEGVAAKIHLALDRLPGVRGFTGWGPHYRGTLQILPSMDHLDLVHAEARQGRPPARPHVECTIPSILDPDLAPPGKHVMSMYVQYVPYTLVGTTWDDLRESFADDVMSYVEPYLPGLGDAVTARRVYTPLDLERELGLPGGNLYHGAMSPLDLFAGRPVPGYADYHTPVPGLYLCAAGTRPGGGVFGVPGRNASDVVRRHLEGST</sequence>
<dbReference type="OrthoDB" id="833207at2"/>
<evidence type="ECO:0000259" key="4">
    <source>
        <dbReference type="Pfam" id="PF01593"/>
    </source>
</evidence>
<feature type="domain" description="Amine oxidase" evidence="4">
    <location>
        <begin position="21"/>
        <end position="454"/>
    </location>
</feature>
<evidence type="ECO:0000256" key="2">
    <source>
        <dbReference type="ARBA" id="ARBA00038825"/>
    </source>
</evidence>
<dbReference type="RefSeq" id="WP_075129270.1">
    <property type="nucleotide sequence ID" value="NZ_MSIE01000069.1"/>
</dbReference>
<reference evidence="5 6" key="1">
    <citation type="submission" date="2016-12" db="EMBL/GenBank/DDBJ databases">
        <title>The draft genome sequence of Actinophytocola sp. 11-183.</title>
        <authorList>
            <person name="Wang W."/>
            <person name="Yuan L."/>
        </authorList>
    </citation>
    <scope>NUCLEOTIDE SEQUENCE [LARGE SCALE GENOMIC DNA]</scope>
    <source>
        <strain evidence="5 6">11-183</strain>
    </source>
</reference>
<dbReference type="GO" id="GO:0016491">
    <property type="term" value="F:oxidoreductase activity"/>
    <property type="evidence" value="ECO:0007669"/>
    <property type="project" value="InterPro"/>
</dbReference>
<dbReference type="Gene3D" id="3.50.50.60">
    <property type="entry name" value="FAD/NAD(P)-binding domain"/>
    <property type="match status" value="2"/>
</dbReference>
<dbReference type="PANTHER" id="PTHR10668">
    <property type="entry name" value="PHYTOENE DEHYDROGENASE"/>
    <property type="match status" value="1"/>
</dbReference>
<dbReference type="SUPFAM" id="SSF51905">
    <property type="entry name" value="FAD/NAD(P)-binding domain"/>
    <property type="match status" value="1"/>
</dbReference>
<comment type="subunit">
    <text evidence="2">Interacts with COX5B; this interaction may contribute to localize PYROXD2 to the inner face of the inner mitochondrial membrane.</text>
</comment>
<evidence type="ECO:0000256" key="3">
    <source>
        <dbReference type="ARBA" id="ARBA00040298"/>
    </source>
</evidence>
<comment type="caution">
    <text evidence="5">The sequence shown here is derived from an EMBL/GenBank/DDBJ whole genome shotgun (WGS) entry which is preliminary data.</text>
</comment>
<keyword evidence="6" id="KW-1185">Reference proteome</keyword>
<name>A0A1Q8CAD5_9PSEU</name>
<dbReference type="Pfam" id="PF01593">
    <property type="entry name" value="Amino_oxidase"/>
    <property type="match status" value="1"/>
</dbReference>
<dbReference type="EMBL" id="MSIE01000069">
    <property type="protein sequence ID" value="OLF11282.1"/>
    <property type="molecule type" value="Genomic_DNA"/>
</dbReference>